<keyword evidence="3" id="KW-1185">Reference proteome</keyword>
<evidence type="ECO:0000313" key="2">
    <source>
        <dbReference type="EMBL" id="RIJ26777.1"/>
    </source>
</evidence>
<dbReference type="InterPro" id="IPR025444">
    <property type="entry name" value="Monooxy_af470"/>
</dbReference>
<evidence type="ECO:0000313" key="3">
    <source>
        <dbReference type="Proteomes" id="UP000266385"/>
    </source>
</evidence>
<name>A0A399R9Z3_9PROT</name>
<sequence>MAKIIAERMTVELEGDFVVFLIGMRVNKLWKVWKWWPVAMAMPRMLVELEKKPQLGLLHAYNKFGLRNTMVVQYWRSFEQLHAYATSPDNAHLPAWRAFNRAVASNGDVGIWHETYLVRAGDFEAVYNNMPVAGLGQAGRLIPAKGRKMSARGRLGKSDGTDLPPGS</sequence>
<proteinExistence type="predicted"/>
<dbReference type="AlphaFoldDB" id="A0A399R9Z3"/>
<dbReference type="Proteomes" id="UP000266385">
    <property type="component" value="Unassembled WGS sequence"/>
</dbReference>
<accession>A0A399R9Z3</accession>
<dbReference type="RefSeq" id="WP_119377670.1">
    <property type="nucleotide sequence ID" value="NZ_QWFX01000016.1"/>
</dbReference>
<protein>
    <submittedName>
        <fullName evidence="2">DUF4188 domain-containing protein</fullName>
    </submittedName>
</protein>
<dbReference type="EMBL" id="QWFX01000016">
    <property type="protein sequence ID" value="RIJ26777.1"/>
    <property type="molecule type" value="Genomic_DNA"/>
</dbReference>
<gene>
    <name evidence="2" type="ORF">D1223_17700</name>
</gene>
<evidence type="ECO:0000256" key="1">
    <source>
        <dbReference type="SAM" id="MobiDB-lite"/>
    </source>
</evidence>
<organism evidence="2 3">
    <name type="scientific">Henriciella mobilis</name>
    <dbReference type="NCBI Taxonomy" id="2305467"/>
    <lineage>
        <taxon>Bacteria</taxon>
        <taxon>Pseudomonadati</taxon>
        <taxon>Pseudomonadota</taxon>
        <taxon>Alphaproteobacteria</taxon>
        <taxon>Hyphomonadales</taxon>
        <taxon>Hyphomonadaceae</taxon>
        <taxon>Henriciella</taxon>
    </lineage>
</organism>
<dbReference type="OrthoDB" id="7566033at2"/>
<dbReference type="Pfam" id="PF13826">
    <property type="entry name" value="Monooxy_af470-like"/>
    <property type="match status" value="1"/>
</dbReference>
<reference evidence="2 3" key="1">
    <citation type="submission" date="2018-08" db="EMBL/GenBank/DDBJ databases">
        <title>Henriciella mobilis sp. nov., isolated from seawater.</title>
        <authorList>
            <person name="Cheng H."/>
            <person name="Wu Y.-H."/>
            <person name="Xu X.-W."/>
            <person name="Guo L.-L."/>
        </authorList>
    </citation>
    <scope>NUCLEOTIDE SEQUENCE [LARGE SCALE GENOMIC DNA]</scope>
    <source>
        <strain evidence="2 3">JN25</strain>
    </source>
</reference>
<feature type="compositionally biased region" description="Basic residues" evidence="1">
    <location>
        <begin position="146"/>
        <end position="155"/>
    </location>
</feature>
<feature type="region of interest" description="Disordered" evidence="1">
    <location>
        <begin position="146"/>
        <end position="167"/>
    </location>
</feature>
<comment type="caution">
    <text evidence="2">The sequence shown here is derived from an EMBL/GenBank/DDBJ whole genome shotgun (WGS) entry which is preliminary data.</text>
</comment>